<evidence type="ECO:0000256" key="4">
    <source>
        <dbReference type="PROSITE-ProRule" id="PRU00335"/>
    </source>
</evidence>
<dbReference type="Gene3D" id="1.10.357.10">
    <property type="entry name" value="Tetracycline Repressor, domain 2"/>
    <property type="match status" value="1"/>
</dbReference>
<evidence type="ECO:0000256" key="1">
    <source>
        <dbReference type="ARBA" id="ARBA00023015"/>
    </source>
</evidence>
<evidence type="ECO:0000313" key="6">
    <source>
        <dbReference type="EMBL" id="GGL97752.1"/>
    </source>
</evidence>
<comment type="caution">
    <text evidence="6">The sequence shown here is derived from an EMBL/GenBank/DDBJ whole genome shotgun (WGS) entry which is preliminary data.</text>
</comment>
<keyword evidence="7" id="KW-1185">Reference proteome</keyword>
<evidence type="ECO:0000256" key="2">
    <source>
        <dbReference type="ARBA" id="ARBA00023125"/>
    </source>
</evidence>
<keyword evidence="1" id="KW-0805">Transcription regulation</keyword>
<dbReference type="Pfam" id="PF00440">
    <property type="entry name" value="TetR_N"/>
    <property type="match status" value="1"/>
</dbReference>
<evidence type="ECO:0000259" key="5">
    <source>
        <dbReference type="PROSITE" id="PS50977"/>
    </source>
</evidence>
<dbReference type="InterPro" id="IPR009057">
    <property type="entry name" value="Homeodomain-like_sf"/>
</dbReference>
<name>A0A917WFC3_9ACTN</name>
<dbReference type="SUPFAM" id="SSF46689">
    <property type="entry name" value="Homeodomain-like"/>
    <property type="match status" value="1"/>
</dbReference>
<protein>
    <submittedName>
        <fullName evidence="6">TetR family transcriptional regulator</fullName>
    </submittedName>
</protein>
<dbReference type="PROSITE" id="PS50977">
    <property type="entry name" value="HTH_TETR_2"/>
    <property type="match status" value="1"/>
</dbReference>
<dbReference type="InterPro" id="IPR001647">
    <property type="entry name" value="HTH_TetR"/>
</dbReference>
<dbReference type="PANTHER" id="PTHR30055:SF234">
    <property type="entry name" value="HTH-TYPE TRANSCRIPTIONAL REGULATOR BETI"/>
    <property type="match status" value="1"/>
</dbReference>
<dbReference type="GO" id="GO:0003700">
    <property type="term" value="F:DNA-binding transcription factor activity"/>
    <property type="evidence" value="ECO:0007669"/>
    <property type="project" value="TreeGrafter"/>
</dbReference>
<gene>
    <name evidence="6" type="ORF">GCM10011594_17000</name>
</gene>
<dbReference type="PANTHER" id="PTHR30055">
    <property type="entry name" value="HTH-TYPE TRANSCRIPTIONAL REGULATOR RUTR"/>
    <property type="match status" value="1"/>
</dbReference>
<proteinExistence type="predicted"/>
<keyword evidence="2 4" id="KW-0238">DNA-binding</keyword>
<reference evidence="6" key="2">
    <citation type="submission" date="2020-09" db="EMBL/GenBank/DDBJ databases">
        <authorList>
            <person name="Sun Q."/>
            <person name="Zhou Y."/>
        </authorList>
    </citation>
    <scope>NUCLEOTIDE SEQUENCE</scope>
    <source>
        <strain evidence="6">CGMCC 4.7308</strain>
    </source>
</reference>
<dbReference type="RefSeq" id="WP_188941090.1">
    <property type="nucleotide sequence ID" value="NZ_BMNA01000003.1"/>
</dbReference>
<dbReference type="GO" id="GO:0000976">
    <property type="term" value="F:transcription cis-regulatory region binding"/>
    <property type="evidence" value="ECO:0007669"/>
    <property type="project" value="TreeGrafter"/>
</dbReference>
<dbReference type="PRINTS" id="PR00455">
    <property type="entry name" value="HTHTETR"/>
</dbReference>
<dbReference type="Gene3D" id="1.10.10.60">
    <property type="entry name" value="Homeodomain-like"/>
    <property type="match status" value="1"/>
</dbReference>
<evidence type="ECO:0000256" key="3">
    <source>
        <dbReference type="ARBA" id="ARBA00023163"/>
    </source>
</evidence>
<sequence length="208" mass="23017">MTEPAPTASPPSRRDEYAAATRQAVVDAARRLFAERGYVRTKVDDIARAARVSPATVYAQCGGKQGLLQSLMDQWTTGPRVEEALAASRRAATAEDKLGALGTAFLVMSADVGDIIRLVHQTAPHDADAAGHLAVARRRQREALRRVVRDVRGTGRLQDGLDDERAVDIVLFHMRHQQLSLLIDDLGWRPEEAMDWIQQRLRSALLTF</sequence>
<reference evidence="6" key="1">
    <citation type="journal article" date="2014" name="Int. J. Syst. Evol. Microbiol.">
        <title>Complete genome sequence of Corynebacterium casei LMG S-19264T (=DSM 44701T), isolated from a smear-ripened cheese.</title>
        <authorList>
            <consortium name="US DOE Joint Genome Institute (JGI-PGF)"/>
            <person name="Walter F."/>
            <person name="Albersmeier A."/>
            <person name="Kalinowski J."/>
            <person name="Ruckert C."/>
        </authorList>
    </citation>
    <scope>NUCLEOTIDE SEQUENCE</scope>
    <source>
        <strain evidence="6">CGMCC 4.7308</strain>
    </source>
</reference>
<dbReference type="EMBL" id="BMNA01000003">
    <property type="protein sequence ID" value="GGL97752.1"/>
    <property type="molecule type" value="Genomic_DNA"/>
</dbReference>
<feature type="DNA-binding region" description="H-T-H motif" evidence="4">
    <location>
        <begin position="42"/>
        <end position="61"/>
    </location>
</feature>
<keyword evidence="3" id="KW-0804">Transcription</keyword>
<feature type="domain" description="HTH tetR-type" evidence="5">
    <location>
        <begin position="19"/>
        <end position="79"/>
    </location>
</feature>
<organism evidence="6 7">
    <name type="scientific">Nakamurella endophytica</name>
    <dbReference type="NCBI Taxonomy" id="1748367"/>
    <lineage>
        <taxon>Bacteria</taxon>
        <taxon>Bacillati</taxon>
        <taxon>Actinomycetota</taxon>
        <taxon>Actinomycetes</taxon>
        <taxon>Nakamurellales</taxon>
        <taxon>Nakamurellaceae</taxon>
        <taxon>Nakamurella</taxon>
    </lineage>
</organism>
<evidence type="ECO:0000313" key="7">
    <source>
        <dbReference type="Proteomes" id="UP000655208"/>
    </source>
</evidence>
<dbReference type="Proteomes" id="UP000655208">
    <property type="component" value="Unassembled WGS sequence"/>
</dbReference>
<accession>A0A917WFC3</accession>
<dbReference type="AlphaFoldDB" id="A0A917WFC3"/>
<dbReference type="InterPro" id="IPR050109">
    <property type="entry name" value="HTH-type_TetR-like_transc_reg"/>
</dbReference>